<evidence type="ECO:0000313" key="2">
    <source>
        <dbReference type="Proteomes" id="UP000053989"/>
    </source>
</evidence>
<sequence length="57" mass="6332">MAHLQHTLIAFFSPSQPSAPRCRHTLSTGHVTSNAACIDRILACKRVPSSRNFDRAR</sequence>
<dbReference type="AlphaFoldDB" id="A0A0C3E6F6"/>
<dbReference type="EMBL" id="KN822031">
    <property type="protein sequence ID" value="KIM64029.1"/>
    <property type="molecule type" value="Genomic_DNA"/>
</dbReference>
<protein>
    <submittedName>
        <fullName evidence="1">Uncharacterized protein</fullName>
    </submittedName>
</protein>
<dbReference type="InParanoid" id="A0A0C3E6F6"/>
<dbReference type="HOGENOM" id="CLU_2997788_0_0_1"/>
<organism evidence="1 2">
    <name type="scientific">Scleroderma citrinum Foug A</name>
    <dbReference type="NCBI Taxonomy" id="1036808"/>
    <lineage>
        <taxon>Eukaryota</taxon>
        <taxon>Fungi</taxon>
        <taxon>Dikarya</taxon>
        <taxon>Basidiomycota</taxon>
        <taxon>Agaricomycotina</taxon>
        <taxon>Agaricomycetes</taxon>
        <taxon>Agaricomycetidae</taxon>
        <taxon>Boletales</taxon>
        <taxon>Sclerodermatineae</taxon>
        <taxon>Sclerodermataceae</taxon>
        <taxon>Scleroderma</taxon>
    </lineage>
</organism>
<gene>
    <name evidence="1" type="ORF">SCLCIDRAFT_1213861</name>
</gene>
<reference evidence="2" key="2">
    <citation type="submission" date="2015-01" db="EMBL/GenBank/DDBJ databases">
        <title>Evolutionary Origins and Diversification of the Mycorrhizal Mutualists.</title>
        <authorList>
            <consortium name="DOE Joint Genome Institute"/>
            <consortium name="Mycorrhizal Genomics Consortium"/>
            <person name="Kohler A."/>
            <person name="Kuo A."/>
            <person name="Nagy L.G."/>
            <person name="Floudas D."/>
            <person name="Copeland A."/>
            <person name="Barry K.W."/>
            <person name="Cichocki N."/>
            <person name="Veneault-Fourrey C."/>
            <person name="LaButti K."/>
            <person name="Lindquist E.A."/>
            <person name="Lipzen A."/>
            <person name="Lundell T."/>
            <person name="Morin E."/>
            <person name="Murat C."/>
            <person name="Riley R."/>
            <person name="Ohm R."/>
            <person name="Sun H."/>
            <person name="Tunlid A."/>
            <person name="Henrissat B."/>
            <person name="Grigoriev I.V."/>
            <person name="Hibbett D.S."/>
            <person name="Martin F."/>
        </authorList>
    </citation>
    <scope>NUCLEOTIDE SEQUENCE [LARGE SCALE GENOMIC DNA]</scope>
    <source>
        <strain evidence="2">Foug A</strain>
    </source>
</reference>
<evidence type="ECO:0000313" key="1">
    <source>
        <dbReference type="EMBL" id="KIM64029.1"/>
    </source>
</evidence>
<accession>A0A0C3E6F6</accession>
<name>A0A0C3E6F6_9AGAM</name>
<reference evidence="1 2" key="1">
    <citation type="submission" date="2014-04" db="EMBL/GenBank/DDBJ databases">
        <authorList>
            <consortium name="DOE Joint Genome Institute"/>
            <person name="Kuo A."/>
            <person name="Kohler A."/>
            <person name="Nagy L.G."/>
            <person name="Floudas D."/>
            <person name="Copeland A."/>
            <person name="Barry K.W."/>
            <person name="Cichocki N."/>
            <person name="Veneault-Fourrey C."/>
            <person name="LaButti K."/>
            <person name="Lindquist E.A."/>
            <person name="Lipzen A."/>
            <person name="Lundell T."/>
            <person name="Morin E."/>
            <person name="Murat C."/>
            <person name="Sun H."/>
            <person name="Tunlid A."/>
            <person name="Henrissat B."/>
            <person name="Grigoriev I.V."/>
            <person name="Hibbett D.S."/>
            <person name="Martin F."/>
            <person name="Nordberg H.P."/>
            <person name="Cantor M.N."/>
            <person name="Hua S.X."/>
        </authorList>
    </citation>
    <scope>NUCLEOTIDE SEQUENCE [LARGE SCALE GENOMIC DNA]</scope>
    <source>
        <strain evidence="1 2">Foug A</strain>
    </source>
</reference>
<proteinExistence type="predicted"/>
<keyword evidence="2" id="KW-1185">Reference proteome</keyword>
<dbReference type="Proteomes" id="UP000053989">
    <property type="component" value="Unassembled WGS sequence"/>
</dbReference>